<dbReference type="RefSeq" id="WP_019732103.1">
    <property type="nucleotide sequence ID" value="NZ_MVIL01000003.1"/>
</dbReference>
<dbReference type="EMBL" id="MVIL01000003">
    <property type="protein sequence ID" value="ORB81732.1"/>
    <property type="molecule type" value="Genomic_DNA"/>
</dbReference>
<dbReference type="PANTHER" id="PTHR30349:SF64">
    <property type="entry name" value="PROPHAGE INTEGRASE INTD-RELATED"/>
    <property type="match status" value="1"/>
</dbReference>
<keyword evidence="3" id="KW-0233">DNA recombination</keyword>
<dbReference type="PROSITE" id="PS51898">
    <property type="entry name" value="TYR_RECOMBINASE"/>
    <property type="match status" value="1"/>
</dbReference>
<gene>
    <name evidence="7" type="ORF">BST46_01665</name>
</gene>
<evidence type="ECO:0000256" key="3">
    <source>
        <dbReference type="ARBA" id="ARBA00023172"/>
    </source>
</evidence>
<dbReference type="PANTHER" id="PTHR30349">
    <property type="entry name" value="PHAGE INTEGRASE-RELATED"/>
    <property type="match status" value="1"/>
</dbReference>
<organism evidence="7 8">
    <name type="scientific">Mycobacterium timonense</name>
    <dbReference type="NCBI Taxonomy" id="701043"/>
    <lineage>
        <taxon>Bacteria</taxon>
        <taxon>Bacillati</taxon>
        <taxon>Actinomycetota</taxon>
        <taxon>Actinomycetes</taxon>
        <taxon>Mycobacteriales</taxon>
        <taxon>Mycobacteriaceae</taxon>
        <taxon>Mycobacterium</taxon>
        <taxon>Mycobacterium avium complex (MAC)</taxon>
    </lineage>
</organism>
<dbReference type="PROSITE" id="PS51900">
    <property type="entry name" value="CB"/>
    <property type="match status" value="1"/>
</dbReference>
<dbReference type="Gene3D" id="1.10.150.130">
    <property type="match status" value="1"/>
</dbReference>
<evidence type="ECO:0000313" key="7">
    <source>
        <dbReference type="EMBL" id="ORB81732.1"/>
    </source>
</evidence>
<evidence type="ECO:0000313" key="8">
    <source>
        <dbReference type="Proteomes" id="UP000192847"/>
    </source>
</evidence>
<evidence type="ECO:0000256" key="4">
    <source>
        <dbReference type="PROSITE-ProRule" id="PRU01248"/>
    </source>
</evidence>
<dbReference type="InterPro" id="IPR044068">
    <property type="entry name" value="CB"/>
</dbReference>
<dbReference type="CDD" id="cd01189">
    <property type="entry name" value="INT_ICEBs1_C_like"/>
    <property type="match status" value="1"/>
</dbReference>
<evidence type="ECO:0000259" key="5">
    <source>
        <dbReference type="PROSITE" id="PS51898"/>
    </source>
</evidence>
<evidence type="ECO:0000256" key="2">
    <source>
        <dbReference type="ARBA" id="ARBA00023125"/>
    </source>
</evidence>
<reference evidence="7 8" key="1">
    <citation type="submission" date="2017-02" db="EMBL/GenBank/DDBJ databases">
        <title>The new phylogeny of genus Mycobacterium.</title>
        <authorList>
            <person name="Tortoli E."/>
            <person name="Trovato A."/>
            <person name="Cirillo D.M."/>
        </authorList>
    </citation>
    <scope>NUCLEOTIDE SEQUENCE [LARGE SCALE GENOMIC DNA]</scope>
    <source>
        <strain evidence="7 8">CCUG 56329</strain>
    </source>
</reference>
<dbReference type="InterPro" id="IPR010998">
    <property type="entry name" value="Integrase_recombinase_N"/>
</dbReference>
<keyword evidence="8" id="KW-1185">Reference proteome</keyword>
<dbReference type="InterPro" id="IPR013762">
    <property type="entry name" value="Integrase-like_cat_sf"/>
</dbReference>
<feature type="domain" description="Core-binding (CB)" evidence="6">
    <location>
        <begin position="73"/>
        <end position="154"/>
    </location>
</feature>
<dbReference type="InterPro" id="IPR011010">
    <property type="entry name" value="DNA_brk_join_enz"/>
</dbReference>
<keyword evidence="2 4" id="KW-0238">DNA-binding</keyword>
<comment type="caution">
    <text evidence="7">The sequence shown here is derived from an EMBL/GenBank/DDBJ whole genome shotgun (WGS) entry which is preliminary data.</text>
</comment>
<name>A0ABX3TSC1_9MYCO</name>
<dbReference type="SUPFAM" id="SSF56349">
    <property type="entry name" value="DNA breaking-rejoining enzymes"/>
    <property type="match status" value="1"/>
</dbReference>
<sequence>MASVRSKLRKDGTTAHRVFFRHDDGTQSCYTFDTLALAETFKAAVDQLGADKAIALHRLEREHRAGAGGQHAWTVGAWIEHYIDHLTGIDKRTIDDYRGYLRKDINPVLGAILLTELSRDDIGLWVKGMEQAGASGKTIANKHGALLSPALAAAVAAGHIPGNPAAGTRLPRTMRQEMVFLSHDEFNAVHAEIPEYWQPLTEFLVVSGARWSEVTALAPADINRKLHTARIWRAWKRQPYRLGTTKTKRSNRTINIPASTLDKLDYTGEFLFTNPGRGNRAKGGPVRAPNFRANVWQPAVERAGLNSKPRIHDLRHTCASWLIAAGVPLPVIQAHLGHESIKTTVDMYGHLERRSFQAVADIMGGLVG</sequence>
<protein>
    <submittedName>
        <fullName evidence="7">Site-specific integrase</fullName>
    </submittedName>
</protein>
<evidence type="ECO:0000259" key="6">
    <source>
        <dbReference type="PROSITE" id="PS51900"/>
    </source>
</evidence>
<feature type="domain" description="Tyr recombinase" evidence="5">
    <location>
        <begin position="176"/>
        <end position="361"/>
    </location>
</feature>
<dbReference type="Proteomes" id="UP000192847">
    <property type="component" value="Unassembled WGS sequence"/>
</dbReference>
<accession>A0ABX3TSC1</accession>
<comment type="similarity">
    <text evidence="1">Belongs to the 'phage' integrase family.</text>
</comment>
<dbReference type="InterPro" id="IPR050090">
    <property type="entry name" value="Tyrosine_recombinase_XerCD"/>
</dbReference>
<proteinExistence type="inferred from homology"/>
<dbReference type="Gene3D" id="1.10.443.10">
    <property type="entry name" value="Intergrase catalytic core"/>
    <property type="match status" value="1"/>
</dbReference>
<dbReference type="Pfam" id="PF00589">
    <property type="entry name" value="Phage_integrase"/>
    <property type="match status" value="1"/>
</dbReference>
<dbReference type="InterPro" id="IPR002104">
    <property type="entry name" value="Integrase_catalytic"/>
</dbReference>
<evidence type="ECO:0000256" key="1">
    <source>
        <dbReference type="ARBA" id="ARBA00008857"/>
    </source>
</evidence>